<dbReference type="SUPFAM" id="SSF57903">
    <property type="entry name" value="FYVE/PHD zinc finger"/>
    <property type="match status" value="1"/>
</dbReference>
<dbReference type="InterPro" id="IPR001965">
    <property type="entry name" value="Znf_PHD"/>
</dbReference>
<evidence type="ECO:0000256" key="3">
    <source>
        <dbReference type="ARBA" id="ARBA00022771"/>
    </source>
</evidence>
<feature type="compositionally biased region" description="Acidic residues" evidence="7">
    <location>
        <begin position="1125"/>
        <end position="1150"/>
    </location>
</feature>
<feature type="compositionally biased region" description="Basic and acidic residues" evidence="7">
    <location>
        <begin position="500"/>
        <end position="509"/>
    </location>
</feature>
<organism evidence="9 10">
    <name type="scientific">Pelobates cultripes</name>
    <name type="common">Western spadefoot toad</name>
    <dbReference type="NCBI Taxonomy" id="61616"/>
    <lineage>
        <taxon>Eukaryota</taxon>
        <taxon>Metazoa</taxon>
        <taxon>Chordata</taxon>
        <taxon>Craniata</taxon>
        <taxon>Vertebrata</taxon>
        <taxon>Euteleostomi</taxon>
        <taxon>Amphibia</taxon>
        <taxon>Batrachia</taxon>
        <taxon>Anura</taxon>
        <taxon>Pelobatoidea</taxon>
        <taxon>Pelobatidae</taxon>
        <taxon>Pelobates</taxon>
    </lineage>
</organism>
<dbReference type="PROSITE" id="PS01359">
    <property type="entry name" value="ZF_PHD_1"/>
    <property type="match status" value="1"/>
</dbReference>
<feature type="region of interest" description="Disordered" evidence="7">
    <location>
        <begin position="316"/>
        <end position="349"/>
    </location>
</feature>
<dbReference type="SMART" id="SM00249">
    <property type="entry name" value="PHD"/>
    <property type="match status" value="1"/>
</dbReference>
<feature type="region of interest" description="Disordered" evidence="7">
    <location>
        <begin position="150"/>
        <end position="221"/>
    </location>
</feature>
<feature type="compositionally biased region" description="Acidic residues" evidence="7">
    <location>
        <begin position="1049"/>
        <end position="1062"/>
    </location>
</feature>
<feature type="compositionally biased region" description="Basic residues" evidence="7">
    <location>
        <begin position="1033"/>
        <end position="1045"/>
    </location>
</feature>
<keyword evidence="3 6" id="KW-0863">Zinc-finger</keyword>
<feature type="compositionally biased region" description="Basic and acidic residues" evidence="7">
    <location>
        <begin position="1209"/>
        <end position="1218"/>
    </location>
</feature>
<dbReference type="GO" id="GO:0008270">
    <property type="term" value="F:zinc ion binding"/>
    <property type="evidence" value="ECO:0007669"/>
    <property type="project" value="UniProtKB-KW"/>
</dbReference>
<feature type="compositionally biased region" description="Basic residues" evidence="7">
    <location>
        <begin position="1098"/>
        <end position="1121"/>
    </location>
</feature>
<feature type="compositionally biased region" description="Acidic residues" evidence="7">
    <location>
        <begin position="1247"/>
        <end position="1257"/>
    </location>
</feature>
<feature type="compositionally biased region" description="Basic residues" evidence="7">
    <location>
        <begin position="1154"/>
        <end position="1163"/>
    </location>
</feature>
<feature type="compositionally biased region" description="Acidic residues" evidence="7">
    <location>
        <begin position="818"/>
        <end position="836"/>
    </location>
</feature>
<feature type="compositionally biased region" description="Basic residues" evidence="7">
    <location>
        <begin position="792"/>
        <end position="815"/>
    </location>
</feature>
<dbReference type="GO" id="GO:0031213">
    <property type="term" value="C:RSF complex"/>
    <property type="evidence" value="ECO:0007669"/>
    <property type="project" value="InterPro"/>
</dbReference>
<dbReference type="InterPro" id="IPR028942">
    <property type="entry name" value="WHIM1_dom"/>
</dbReference>
<feature type="region of interest" description="Disordered" evidence="7">
    <location>
        <begin position="237"/>
        <end position="271"/>
    </location>
</feature>
<dbReference type="PROSITE" id="PS50016">
    <property type="entry name" value="ZF_PHD_2"/>
    <property type="match status" value="1"/>
</dbReference>
<sequence length="1392" mass="158568">MELHLKLMRKIGKSVTTDRWEKYLIKICQDYNSTWAWEMEKKGYQEMSLECKVGLLKHLCECQFDDNLKFKNIINEEDGDAMRLQPIGRDKDGLMYWFQLDQDHNIRMYIEEQDDQDGSTWKCIVRTRNELAETLELLKAQIDPALLKKIEPQEGSSHENPSPDDEVKKENEEKSVEDGEIDKPEAKSPKDESICKTEKEVLKTPSEIKIEPSADLDEGKSVVKEVNDSFKENIKPLKVEEKTEPKELKESKANAEIIPPPQEPERSEISVIVKRTEDPVEKSVGETEKIKNDQQAKIPLKKRELKLTDDFDNSVKTSLSKSVTPTKEMLLKDEGKQEEDNQKSSVGTCANVDGKQLLNGEVSSEKVVQNSKVDQAESNSNIRESIVVSTKDDNGLPNEKRSIGVIKSLTVIKENNKTSNDNMEKNARDLGNDLLSPLAEESNLKPPVKGELGEVGLKKDCLEDKNGENRKKELTVISSKGKLAVDKETSKKSLSSVLSKESELVDKTGKVTAGDGQLTDTPPPETDECNEDNKAEPSLKQKSDEDRGDESTDKLDAKKEIATKKAIESEASRKPSIAKDSTSKQEVPIESKESTENEKNKTSELTTPNEMAKKEKSAEPERRTRTTRTRHKLVSKESLPESQSTKDNKVDDPKPANDEMEKSSKTEKLGPASKSRHQNKVVQEEENSGTDCKEMTSERQKDGLKLTIRISNKRKRTELSQITAVEDPEDAEMEENTTRTLRRSPRISRPSAKAAEVKDRKPEKKQSDDEEKPPSKPEKDEERKSEKDLCPKIKKKPRQRRRARWTNFRSRRRRKESSEEESEETDSEEDSEVGSEDENKGVPGEDDEPCKKCGLPNHPELILLCDSCDSGYHTACLRPPLMLIPDGEWFCPPCQHKLLCDKLDEQLQNLDVVLKKKERAERRKERLVYVGISIENIIPTQEQEEVAEVVEKEEKKKKKPKPLERRSTRARKCISYRFDEFDEAIDEAIEEDIRDADGGGGAGRGKDMSNITGHRGKDISTILEGERTEGKRPQRTVTRRKKRRRLNDLDSDSNMDEEESEDEFRISDGSEEEFVVSDENAPESEDDQQSNDSDFGARKPRRHYRRPMRKSSRLKKRSSRRKYSDDDEDESDDDAEESETEESSDYSDDYLDTRRRRSRRNQKRQVNYREDSESDGSQKGARYGRGKEMRRVLKRRFSSSESSDDDSADERLRTEKKPLLRKRIRSSNDELSEEEKPVRKRLNRIETDDDEDDDEEGKEGKEGKAESITEKPAVVEKPLPTSTVQESTKKPCYRIESDDEDDFDNVGKDGSPLDYSLVDLPSTNGQSPGKTIETLIGKPNEKSQNSKDTSANISQASNGTVSSQEAVVPEEDEDELLRVTDLVDYVCNSEQL</sequence>
<protein>
    <submittedName>
        <fullName evidence="9">Remodeling and spacing factor 1</fullName>
    </submittedName>
</protein>
<evidence type="ECO:0000256" key="1">
    <source>
        <dbReference type="ARBA" id="ARBA00004123"/>
    </source>
</evidence>
<dbReference type="InterPro" id="IPR019787">
    <property type="entry name" value="Znf_PHD-finger"/>
</dbReference>
<evidence type="ECO:0000256" key="7">
    <source>
        <dbReference type="SAM" id="MobiDB-lite"/>
    </source>
</evidence>
<feature type="compositionally biased region" description="Basic and acidic residues" evidence="7">
    <location>
        <begin position="1287"/>
        <end position="1296"/>
    </location>
</feature>
<feature type="compositionally biased region" description="Basic and acidic residues" evidence="7">
    <location>
        <begin position="237"/>
        <end position="253"/>
    </location>
</feature>
<accession>A0AAD1VS28</accession>
<feature type="compositionally biased region" description="Basic and acidic residues" evidence="7">
    <location>
        <begin position="329"/>
        <end position="342"/>
    </location>
</feature>
<gene>
    <name evidence="9" type="ORF">PECUL_23A016622</name>
</gene>
<feature type="compositionally biased region" description="Acidic residues" evidence="7">
    <location>
        <begin position="1069"/>
        <end position="1089"/>
    </location>
</feature>
<dbReference type="Pfam" id="PF15612">
    <property type="entry name" value="WHIM1"/>
    <property type="match status" value="1"/>
</dbReference>
<feature type="compositionally biased region" description="Basic and acidic residues" evidence="7">
    <location>
        <begin position="755"/>
        <end position="791"/>
    </location>
</feature>
<feature type="compositionally biased region" description="Polar residues" evidence="7">
    <location>
        <begin position="1346"/>
        <end position="1365"/>
    </location>
</feature>
<feature type="compositionally biased region" description="Basic and acidic residues" evidence="7">
    <location>
        <begin position="1258"/>
        <end position="1269"/>
    </location>
</feature>
<keyword evidence="5" id="KW-0539">Nucleus</keyword>
<feature type="region of interest" description="Disordered" evidence="7">
    <location>
        <begin position="992"/>
        <end position="1375"/>
    </location>
</feature>
<feature type="compositionally biased region" description="Basic and acidic residues" evidence="7">
    <location>
        <begin position="691"/>
        <end position="704"/>
    </location>
</feature>
<dbReference type="Gene3D" id="3.30.40.10">
    <property type="entry name" value="Zinc/RING finger domain, C3HC4 (zinc finger)"/>
    <property type="match status" value="1"/>
</dbReference>
<feature type="region of interest" description="Disordered" evidence="7">
    <location>
        <begin position="278"/>
        <end position="297"/>
    </location>
</feature>
<dbReference type="PANTHER" id="PTHR14296">
    <property type="entry name" value="REMODELING AND SPACING FACTOR 1"/>
    <property type="match status" value="1"/>
</dbReference>
<comment type="subcellular location">
    <subcellularLocation>
        <location evidence="1">Nucleus</location>
    </subcellularLocation>
</comment>
<evidence type="ECO:0000313" key="10">
    <source>
        <dbReference type="Proteomes" id="UP001295444"/>
    </source>
</evidence>
<evidence type="ECO:0000256" key="5">
    <source>
        <dbReference type="ARBA" id="ARBA00023242"/>
    </source>
</evidence>
<dbReference type="GO" id="GO:0042393">
    <property type="term" value="F:histone binding"/>
    <property type="evidence" value="ECO:0007669"/>
    <property type="project" value="TreeGrafter"/>
</dbReference>
<dbReference type="InterPro" id="IPR019786">
    <property type="entry name" value="Zinc_finger_PHD-type_CS"/>
</dbReference>
<evidence type="ECO:0000256" key="2">
    <source>
        <dbReference type="ARBA" id="ARBA00022723"/>
    </source>
</evidence>
<feature type="compositionally biased region" description="Basic and acidic residues" evidence="7">
    <location>
        <begin position="611"/>
        <end position="624"/>
    </location>
</feature>
<feature type="compositionally biased region" description="Basic and acidic residues" evidence="7">
    <location>
        <begin position="422"/>
        <end position="431"/>
    </location>
</feature>
<keyword evidence="10" id="KW-1185">Reference proteome</keyword>
<feature type="compositionally biased region" description="Basic and acidic residues" evidence="7">
    <location>
        <begin position="165"/>
        <end position="221"/>
    </location>
</feature>
<feature type="compositionally biased region" description="Polar residues" evidence="7">
    <location>
        <begin position="316"/>
        <end position="325"/>
    </location>
</feature>
<dbReference type="InterPro" id="IPR011011">
    <property type="entry name" value="Znf_FYVE_PHD"/>
</dbReference>
<dbReference type="InterPro" id="IPR013083">
    <property type="entry name" value="Znf_RING/FYVE/PHD"/>
</dbReference>
<dbReference type="InterPro" id="IPR028938">
    <property type="entry name" value="Rsf1-like"/>
</dbReference>
<dbReference type="Proteomes" id="UP001295444">
    <property type="component" value="Chromosome 01"/>
</dbReference>
<evidence type="ECO:0000256" key="4">
    <source>
        <dbReference type="ARBA" id="ARBA00022833"/>
    </source>
</evidence>
<dbReference type="Pfam" id="PF00628">
    <property type="entry name" value="PHD"/>
    <property type="match status" value="1"/>
</dbReference>
<feature type="compositionally biased region" description="Basic and acidic residues" evidence="7">
    <location>
        <begin position="581"/>
        <end position="602"/>
    </location>
</feature>
<dbReference type="CDD" id="cd15543">
    <property type="entry name" value="PHD_RSF1"/>
    <property type="match status" value="1"/>
</dbReference>
<feature type="compositionally biased region" description="Acidic residues" evidence="7">
    <location>
        <begin position="726"/>
        <end position="735"/>
    </location>
</feature>
<name>A0AAD1VS28_PELCU</name>
<feature type="compositionally biased region" description="Basic and acidic residues" evidence="7">
    <location>
        <begin position="456"/>
        <end position="474"/>
    </location>
</feature>
<keyword evidence="2" id="KW-0479">Metal-binding</keyword>
<evidence type="ECO:0000313" key="9">
    <source>
        <dbReference type="EMBL" id="CAH2225618.1"/>
    </source>
</evidence>
<proteinExistence type="predicted"/>
<dbReference type="GO" id="GO:0045892">
    <property type="term" value="P:negative regulation of DNA-templated transcription"/>
    <property type="evidence" value="ECO:0007669"/>
    <property type="project" value="TreeGrafter"/>
</dbReference>
<feature type="region of interest" description="Disordered" evidence="7">
    <location>
        <begin position="417"/>
        <end position="849"/>
    </location>
</feature>
<dbReference type="EMBL" id="OW240912">
    <property type="protein sequence ID" value="CAH2225618.1"/>
    <property type="molecule type" value="Genomic_DNA"/>
</dbReference>
<evidence type="ECO:0000256" key="6">
    <source>
        <dbReference type="PROSITE-ProRule" id="PRU00146"/>
    </source>
</evidence>
<feature type="compositionally biased region" description="Basic and acidic residues" evidence="7">
    <location>
        <begin position="634"/>
        <end position="668"/>
    </location>
</feature>
<keyword evidence="4" id="KW-0862">Zinc</keyword>
<feature type="compositionally biased region" description="Basic and acidic residues" evidence="7">
    <location>
        <begin position="531"/>
        <end position="573"/>
    </location>
</feature>
<feature type="compositionally biased region" description="Basic and acidic residues" evidence="7">
    <location>
        <begin position="278"/>
        <end position="294"/>
    </location>
</feature>
<dbReference type="PANTHER" id="PTHR14296:SF16">
    <property type="entry name" value="REMODELING AND SPACING FACTOR 1"/>
    <property type="match status" value="1"/>
</dbReference>
<feature type="domain" description="PHD-type" evidence="8">
    <location>
        <begin position="847"/>
        <end position="897"/>
    </location>
</feature>
<evidence type="ECO:0000259" key="8">
    <source>
        <dbReference type="PROSITE" id="PS50016"/>
    </source>
</evidence>
<reference evidence="9" key="1">
    <citation type="submission" date="2022-03" db="EMBL/GenBank/DDBJ databases">
        <authorList>
            <person name="Alioto T."/>
            <person name="Alioto T."/>
            <person name="Gomez Garrido J."/>
        </authorList>
    </citation>
    <scope>NUCLEOTIDE SEQUENCE</scope>
</reference>